<feature type="compositionally biased region" description="Low complexity" evidence="5">
    <location>
        <begin position="311"/>
        <end position="320"/>
    </location>
</feature>
<feature type="region of interest" description="Disordered" evidence="5">
    <location>
        <begin position="570"/>
        <end position="607"/>
    </location>
</feature>
<dbReference type="GO" id="GO:0003677">
    <property type="term" value="F:DNA binding"/>
    <property type="evidence" value="ECO:0007669"/>
    <property type="project" value="UniProtKB-KW"/>
</dbReference>
<dbReference type="InterPro" id="IPR001138">
    <property type="entry name" value="Zn2Cys6_DnaBD"/>
</dbReference>
<feature type="compositionally biased region" description="Low complexity" evidence="5">
    <location>
        <begin position="215"/>
        <end position="240"/>
    </location>
</feature>
<evidence type="ECO:0000256" key="4">
    <source>
        <dbReference type="ARBA" id="ARBA00023242"/>
    </source>
</evidence>
<evidence type="ECO:0000313" key="7">
    <source>
        <dbReference type="EMBL" id="CED82471.1"/>
    </source>
</evidence>
<keyword evidence="4" id="KW-0539">Nucleus</keyword>
<evidence type="ECO:0000256" key="1">
    <source>
        <dbReference type="ARBA" id="ARBA00023015"/>
    </source>
</evidence>
<dbReference type="PRINTS" id="PR00755">
    <property type="entry name" value="AFLATOXINBRP"/>
</dbReference>
<feature type="region of interest" description="Disordered" evidence="5">
    <location>
        <begin position="78"/>
        <end position="107"/>
    </location>
</feature>
<feature type="compositionally biased region" description="Polar residues" evidence="5">
    <location>
        <begin position="747"/>
        <end position="756"/>
    </location>
</feature>
<organism evidence="7">
    <name type="scientific">Phaffia rhodozyma</name>
    <name type="common">Yeast</name>
    <name type="synonym">Xanthophyllomyces dendrorhous</name>
    <dbReference type="NCBI Taxonomy" id="264483"/>
    <lineage>
        <taxon>Eukaryota</taxon>
        <taxon>Fungi</taxon>
        <taxon>Dikarya</taxon>
        <taxon>Basidiomycota</taxon>
        <taxon>Agaricomycotina</taxon>
        <taxon>Tremellomycetes</taxon>
        <taxon>Cystofilobasidiales</taxon>
        <taxon>Mrakiaceae</taxon>
        <taxon>Phaffia</taxon>
    </lineage>
</organism>
<dbReference type="InterPro" id="IPR036864">
    <property type="entry name" value="Zn2-C6_fun-type_DNA-bd_sf"/>
</dbReference>
<sequence>MHPSKDPASLSLLNHTLFDVTPSLFFLLTRYHCGTLFDIADSFRSRRSAVDVNINHRSGVFSTASFCLCKPVQPHFTPDNQSENKAIPSSGRTDYTGRQQPNSGPTYIRSKDWSPLIASTAWADQSGSIESALLAQQPSVDSTFLVDQGEALDGISIWGEEFTENRYENPAVGPSRPVHLFHVFTPSSSSSSSSSSAYRFPFRRQSHNTSSFVNSNLIPTPISSTSSSSTSSVNNQLNSSAHDQQAMSAPFVATGPFEETTFNRYQQMFNEKQASERRFNIASSSSAVPSTGAPKDYVTTGPSVDLSIAPSVFSPSSSTPAVHSERRASFHHYPQQQQQQQQQQQNHQRRLSITDVKLWPHQASSALFSHHFPTGPSETSGSDVSRFPYGHNPPASGFSSTLSSSPSTSSLPSSLGLTPKTSSTLSTVQEGCLPVQDISGSWTTESSLVPSSDLNTDSNNHLKSIQSAQSGYWMNNPSLMYAPLPSGSPAHQQTPLGVTHSSSSSSSSSSIPAQSFLGPSSSSSSSPYSANTAPFRSSNDYASHPIGLQITQEQSRLLLLGQQRLQAQQKCFTPEAPESSSSSASASSLTAVGSPFASDHRRSSETHGLPLMTTAALAAATIEPRSFQVGSYPPTTSVGLTNLSMMNASLPTDLPNELSRSSSFEQTGEDSHQAFNWTATSSSGSSSMTYNEKDPTWAVVRATKVELHEIGSGSEKGLTAKRKETNHSTKGGSTSIDRKCSKKKTISRSSATSVAESGNDLKEPEASEQVDGRPDRSLAQGTKKVSLACHFCRGRKLRCDATRPTCAHCVKRGLSCTYDSVIRRRGPGKRKNEEKILGEGLDFEGGETDE</sequence>
<dbReference type="EMBL" id="LN483124">
    <property type="protein sequence ID" value="CED82471.1"/>
    <property type="molecule type" value="Genomic_DNA"/>
</dbReference>
<evidence type="ECO:0000259" key="6">
    <source>
        <dbReference type="PROSITE" id="PS50048"/>
    </source>
</evidence>
<dbReference type="PANTHER" id="PTHR31069">
    <property type="entry name" value="OLEATE-ACTIVATED TRANSCRIPTION FACTOR 1-RELATED"/>
    <property type="match status" value="1"/>
</dbReference>
<feature type="compositionally biased region" description="Low complexity" evidence="5">
    <location>
        <begin position="335"/>
        <end position="345"/>
    </location>
</feature>
<evidence type="ECO:0000256" key="3">
    <source>
        <dbReference type="ARBA" id="ARBA00023163"/>
    </source>
</evidence>
<protein>
    <submittedName>
        <fullName evidence="7">Zn(2)-C6 fungal-type DNA-binding domain</fullName>
    </submittedName>
</protein>
<feature type="region of interest" description="Disordered" evidence="5">
    <location>
        <begin position="710"/>
        <end position="779"/>
    </location>
</feature>
<dbReference type="AlphaFoldDB" id="A0A0F7SLZ1"/>
<dbReference type="SMART" id="SM00066">
    <property type="entry name" value="GAL4"/>
    <property type="match status" value="1"/>
</dbReference>
<feature type="domain" description="Zn(2)-C6 fungal-type" evidence="6">
    <location>
        <begin position="788"/>
        <end position="818"/>
    </location>
</feature>
<dbReference type="GO" id="GO:0008270">
    <property type="term" value="F:zinc ion binding"/>
    <property type="evidence" value="ECO:0007669"/>
    <property type="project" value="InterPro"/>
</dbReference>
<feature type="compositionally biased region" description="Low complexity" evidence="5">
    <location>
        <begin position="501"/>
        <end position="510"/>
    </location>
</feature>
<feature type="compositionally biased region" description="Acidic residues" evidence="5">
    <location>
        <begin position="841"/>
        <end position="850"/>
    </location>
</feature>
<dbReference type="Gene3D" id="4.10.240.10">
    <property type="entry name" value="Zn(2)-C6 fungal-type DNA-binding domain"/>
    <property type="match status" value="1"/>
</dbReference>
<proteinExistence type="predicted"/>
<feature type="compositionally biased region" description="Low complexity" evidence="5">
    <location>
        <begin position="393"/>
        <end position="427"/>
    </location>
</feature>
<dbReference type="PANTHER" id="PTHR31069:SF32">
    <property type="entry name" value="ARGININE METABOLISM REGULATION PROTEIN II"/>
    <property type="match status" value="1"/>
</dbReference>
<feature type="region of interest" description="Disordered" evidence="5">
    <location>
        <begin position="311"/>
        <end position="350"/>
    </location>
</feature>
<keyword evidence="1" id="KW-0805">Transcription regulation</keyword>
<name>A0A0F7SLZ1_PHARH</name>
<feature type="compositionally biased region" description="Low complexity" evidence="5">
    <location>
        <begin position="579"/>
        <end position="588"/>
    </location>
</feature>
<feature type="region of interest" description="Disordered" evidence="5">
    <location>
        <begin position="651"/>
        <end position="692"/>
    </location>
</feature>
<evidence type="ECO:0000256" key="2">
    <source>
        <dbReference type="ARBA" id="ARBA00023125"/>
    </source>
</evidence>
<feature type="compositionally biased region" description="Polar residues" evidence="5">
    <location>
        <begin position="489"/>
        <end position="500"/>
    </location>
</feature>
<feature type="compositionally biased region" description="Basic and acidic residues" evidence="5">
    <location>
        <begin position="759"/>
        <end position="776"/>
    </location>
</feature>
<keyword evidence="2 7" id="KW-0238">DNA-binding</keyword>
<dbReference type="GO" id="GO:0000981">
    <property type="term" value="F:DNA-binding transcription factor activity, RNA polymerase II-specific"/>
    <property type="evidence" value="ECO:0007669"/>
    <property type="project" value="InterPro"/>
</dbReference>
<evidence type="ECO:0000256" key="5">
    <source>
        <dbReference type="SAM" id="MobiDB-lite"/>
    </source>
</evidence>
<feature type="region of interest" description="Disordered" evidence="5">
    <location>
        <begin position="484"/>
        <end position="532"/>
    </location>
</feature>
<dbReference type="PROSITE" id="PS00463">
    <property type="entry name" value="ZN2_CY6_FUNGAL_1"/>
    <property type="match status" value="1"/>
</dbReference>
<reference evidence="7" key="1">
    <citation type="submission" date="2014-08" db="EMBL/GenBank/DDBJ databases">
        <authorList>
            <person name="Sharma Rahul"/>
            <person name="Thines Marco"/>
        </authorList>
    </citation>
    <scope>NUCLEOTIDE SEQUENCE</scope>
</reference>
<dbReference type="CDD" id="cd00067">
    <property type="entry name" value="GAL4"/>
    <property type="match status" value="1"/>
</dbReference>
<accession>A0A0F7SLZ1</accession>
<feature type="region of interest" description="Disordered" evidence="5">
    <location>
        <begin position="825"/>
        <end position="850"/>
    </location>
</feature>
<feature type="region of interest" description="Disordered" evidence="5">
    <location>
        <begin position="367"/>
        <end position="428"/>
    </location>
</feature>
<feature type="compositionally biased region" description="Polar residues" evidence="5">
    <location>
        <begin position="90"/>
        <end position="105"/>
    </location>
</feature>
<dbReference type="SUPFAM" id="SSF57701">
    <property type="entry name" value="Zn2/Cys6 DNA-binding domain"/>
    <property type="match status" value="1"/>
</dbReference>
<feature type="region of interest" description="Disordered" evidence="5">
    <location>
        <begin position="213"/>
        <end position="244"/>
    </location>
</feature>
<dbReference type="PROSITE" id="PS50048">
    <property type="entry name" value="ZN2_CY6_FUNGAL_2"/>
    <property type="match status" value="1"/>
</dbReference>
<dbReference type="Pfam" id="PF00172">
    <property type="entry name" value="Zn_clus"/>
    <property type="match status" value="1"/>
</dbReference>
<keyword evidence="3" id="KW-0804">Transcription</keyword>
<dbReference type="InterPro" id="IPR050675">
    <property type="entry name" value="OAF3"/>
</dbReference>